<dbReference type="InterPro" id="IPR011706">
    <property type="entry name" value="Cu-oxidase_C"/>
</dbReference>
<feature type="domain" description="Plastocyanin-like" evidence="3">
    <location>
        <begin position="4"/>
        <end position="100"/>
    </location>
</feature>
<evidence type="ECO:0000256" key="2">
    <source>
        <dbReference type="ARBA" id="ARBA00022723"/>
    </source>
</evidence>
<name>A0AAJ8JVY6_9TREE</name>
<dbReference type="AlphaFoldDB" id="A0AAJ8JVY6"/>
<dbReference type="RefSeq" id="XP_066070181.1">
    <property type="nucleotide sequence ID" value="XM_066214084.1"/>
</dbReference>
<reference evidence="4" key="2">
    <citation type="journal article" date="2022" name="Elife">
        <title>Obligate sexual reproduction of a homothallic fungus closely related to the Cryptococcus pathogenic species complex.</title>
        <authorList>
            <person name="Passer A.R."/>
            <person name="Clancey S.A."/>
            <person name="Shea T."/>
            <person name="David-Palma M."/>
            <person name="Averette A.F."/>
            <person name="Boekhout T."/>
            <person name="Porcel B.M."/>
            <person name="Nowrousian M."/>
            <person name="Cuomo C.A."/>
            <person name="Sun S."/>
            <person name="Heitman J."/>
            <person name="Coelho M.A."/>
        </authorList>
    </citation>
    <scope>NUCLEOTIDE SEQUENCE</scope>
    <source>
        <strain evidence="4">CBS 7841</strain>
    </source>
</reference>
<dbReference type="GeneID" id="91088916"/>
<dbReference type="Gene3D" id="2.60.40.420">
    <property type="entry name" value="Cupredoxins - blue copper proteins"/>
    <property type="match status" value="1"/>
</dbReference>
<dbReference type="EMBL" id="CP143788">
    <property type="protein sequence ID" value="WVN89481.1"/>
    <property type="molecule type" value="Genomic_DNA"/>
</dbReference>
<keyword evidence="5" id="KW-1185">Reference proteome</keyword>
<protein>
    <recommendedName>
        <fullName evidence="3">Plastocyanin-like domain-containing protein</fullName>
    </recommendedName>
</protein>
<dbReference type="InterPro" id="IPR002355">
    <property type="entry name" value="Cu_oxidase_Cu_BS"/>
</dbReference>
<dbReference type="KEGG" id="cdep:91088916"/>
<gene>
    <name evidence="4" type="ORF">L203_104706</name>
</gene>
<evidence type="ECO:0000256" key="1">
    <source>
        <dbReference type="ARBA" id="ARBA00010609"/>
    </source>
</evidence>
<dbReference type="PANTHER" id="PTHR11709">
    <property type="entry name" value="MULTI-COPPER OXIDASE"/>
    <property type="match status" value="1"/>
</dbReference>
<organism evidence="4 5">
    <name type="scientific">Cryptococcus depauperatus CBS 7841</name>
    <dbReference type="NCBI Taxonomy" id="1295531"/>
    <lineage>
        <taxon>Eukaryota</taxon>
        <taxon>Fungi</taxon>
        <taxon>Dikarya</taxon>
        <taxon>Basidiomycota</taxon>
        <taxon>Agaricomycotina</taxon>
        <taxon>Tremellomycetes</taxon>
        <taxon>Tremellales</taxon>
        <taxon>Cryptococcaceae</taxon>
        <taxon>Cryptococcus</taxon>
    </lineage>
</organism>
<evidence type="ECO:0000313" key="5">
    <source>
        <dbReference type="Proteomes" id="UP000094043"/>
    </source>
</evidence>
<dbReference type="PANTHER" id="PTHR11709:SF361">
    <property type="entry name" value="IRON TRANSPORT MULTICOPPER OXIDASE FET3"/>
    <property type="match status" value="1"/>
</dbReference>
<reference evidence="4" key="3">
    <citation type="submission" date="2024-01" db="EMBL/GenBank/DDBJ databases">
        <authorList>
            <person name="Coelho M.A."/>
            <person name="David-Palma M."/>
            <person name="Shea T."/>
            <person name="Sun S."/>
            <person name="Cuomo C.A."/>
            <person name="Heitman J."/>
        </authorList>
    </citation>
    <scope>NUCLEOTIDE SEQUENCE</scope>
    <source>
        <strain evidence="4">CBS 7841</strain>
    </source>
</reference>
<dbReference type="Pfam" id="PF07731">
    <property type="entry name" value="Cu-oxidase_2"/>
    <property type="match status" value="1"/>
</dbReference>
<dbReference type="GO" id="GO:0010106">
    <property type="term" value="P:cellular response to iron ion starvation"/>
    <property type="evidence" value="ECO:0007669"/>
    <property type="project" value="TreeGrafter"/>
</dbReference>
<proteinExistence type="inferred from homology"/>
<dbReference type="GO" id="GO:0033573">
    <property type="term" value="C:high-affinity iron permease complex"/>
    <property type="evidence" value="ECO:0007669"/>
    <property type="project" value="TreeGrafter"/>
</dbReference>
<dbReference type="InterPro" id="IPR008972">
    <property type="entry name" value="Cupredoxin"/>
</dbReference>
<sequence>MANVQLTVYNWDSGPHPSHFHGHDFQVVQKGFDVTSEEPGMNPPLIEKQRDPMRDTVTIPGTGKVVLRWRADHPGAWFFHCHVDWHLSLGLVAVFIEAPERFQEITIIPQAIYDHCKYWGLPTSGNVVGLNATTIMDGQPSGPFPLVISWTPQALGSILMCNITTVFGMATAIWYNRETLNKGTVEEDHQPLLTMQHEMPDKIDKSKEDVG</sequence>
<dbReference type="GO" id="GO:0004322">
    <property type="term" value="F:ferroxidase activity"/>
    <property type="evidence" value="ECO:0007669"/>
    <property type="project" value="TreeGrafter"/>
</dbReference>
<dbReference type="GO" id="GO:0033215">
    <property type="term" value="P:reductive iron assimilation"/>
    <property type="evidence" value="ECO:0007669"/>
    <property type="project" value="TreeGrafter"/>
</dbReference>
<evidence type="ECO:0000313" key="4">
    <source>
        <dbReference type="EMBL" id="WVN89481.1"/>
    </source>
</evidence>
<reference evidence="4" key="1">
    <citation type="submission" date="2016-06" db="EMBL/GenBank/DDBJ databases">
        <authorList>
            <person name="Cuomo C."/>
            <person name="Litvintseva A."/>
            <person name="Heitman J."/>
            <person name="Chen Y."/>
            <person name="Sun S."/>
            <person name="Springer D."/>
            <person name="Dromer F."/>
            <person name="Young S."/>
            <person name="Zeng Q."/>
            <person name="Chapman S."/>
            <person name="Gujja S."/>
            <person name="Saif S."/>
            <person name="Birren B."/>
        </authorList>
    </citation>
    <scope>NUCLEOTIDE SEQUENCE</scope>
    <source>
        <strain evidence="4">CBS 7841</strain>
    </source>
</reference>
<dbReference type="Proteomes" id="UP000094043">
    <property type="component" value="Chromosome 5"/>
</dbReference>
<evidence type="ECO:0000259" key="3">
    <source>
        <dbReference type="Pfam" id="PF07731"/>
    </source>
</evidence>
<dbReference type="SUPFAM" id="SSF49503">
    <property type="entry name" value="Cupredoxins"/>
    <property type="match status" value="1"/>
</dbReference>
<dbReference type="InterPro" id="IPR045087">
    <property type="entry name" value="Cu-oxidase_fam"/>
</dbReference>
<dbReference type="GO" id="GO:0005507">
    <property type="term" value="F:copper ion binding"/>
    <property type="evidence" value="ECO:0007669"/>
    <property type="project" value="InterPro"/>
</dbReference>
<dbReference type="PROSITE" id="PS00080">
    <property type="entry name" value="MULTICOPPER_OXIDASE2"/>
    <property type="match status" value="1"/>
</dbReference>
<accession>A0AAJ8JVY6</accession>
<keyword evidence="2" id="KW-0479">Metal-binding</keyword>
<comment type="similarity">
    <text evidence="1">Belongs to the multicopper oxidase family.</text>
</comment>